<dbReference type="SUPFAM" id="SSF51735">
    <property type="entry name" value="NAD(P)-binding Rossmann-fold domains"/>
    <property type="match status" value="3"/>
</dbReference>
<dbReference type="InterPro" id="IPR050425">
    <property type="entry name" value="NAD(P)_dehydrat-like"/>
</dbReference>
<evidence type="ECO:0000256" key="3">
    <source>
        <dbReference type="ARBA" id="ARBA00023002"/>
    </source>
</evidence>
<gene>
    <name evidence="15" type="ORF">H5410_000581</name>
</gene>
<comment type="similarity">
    <text evidence="5">Belongs to the NAD(P)-dependent epimerase/dehydratase family. Dihydroflavonol-4-reductase subfamily.</text>
</comment>
<dbReference type="InterPro" id="IPR036291">
    <property type="entry name" value="NAD(P)-bd_dom_sf"/>
</dbReference>
<comment type="pathway">
    <text evidence="1">Pigment biosynthesis; anthocyanin biosynthesis.</text>
</comment>
<keyword evidence="16" id="KW-1185">Reference proteome</keyword>
<evidence type="ECO:0000256" key="8">
    <source>
        <dbReference type="ARBA" id="ARBA00039057"/>
    </source>
</evidence>
<evidence type="ECO:0000256" key="9">
    <source>
        <dbReference type="ARBA" id="ARBA00039963"/>
    </source>
</evidence>
<dbReference type="Proteomes" id="UP000824120">
    <property type="component" value="Chromosome 1"/>
</dbReference>
<organism evidence="15 16">
    <name type="scientific">Solanum commersonii</name>
    <name type="common">Commerson's wild potato</name>
    <name type="synonym">Commerson's nightshade</name>
    <dbReference type="NCBI Taxonomy" id="4109"/>
    <lineage>
        <taxon>Eukaryota</taxon>
        <taxon>Viridiplantae</taxon>
        <taxon>Streptophyta</taxon>
        <taxon>Embryophyta</taxon>
        <taxon>Tracheophyta</taxon>
        <taxon>Spermatophyta</taxon>
        <taxon>Magnoliopsida</taxon>
        <taxon>eudicotyledons</taxon>
        <taxon>Gunneridae</taxon>
        <taxon>Pentapetalae</taxon>
        <taxon>asterids</taxon>
        <taxon>lamiids</taxon>
        <taxon>Solanales</taxon>
        <taxon>Solanaceae</taxon>
        <taxon>Solanoideae</taxon>
        <taxon>Solaneae</taxon>
        <taxon>Solanum</taxon>
    </lineage>
</organism>
<dbReference type="GO" id="GO:0047890">
    <property type="term" value="F:flavanone 4-reductase activity"/>
    <property type="evidence" value="ECO:0007669"/>
    <property type="project" value="UniProtKB-EC"/>
</dbReference>
<dbReference type="InterPro" id="IPR001509">
    <property type="entry name" value="Epimerase_deHydtase"/>
</dbReference>
<dbReference type="Pfam" id="PF01370">
    <property type="entry name" value="Epimerase"/>
    <property type="match status" value="2"/>
</dbReference>
<dbReference type="FunFam" id="3.40.50.720:FF:000085">
    <property type="entry name" value="Dihydroflavonol reductase"/>
    <property type="match status" value="3"/>
</dbReference>
<dbReference type="EC" id="1.1.1.234" evidence="7"/>
<dbReference type="CDD" id="cd08958">
    <property type="entry name" value="FR_SDR_e"/>
    <property type="match status" value="2"/>
</dbReference>
<dbReference type="EMBL" id="JACXVP010000001">
    <property type="protein sequence ID" value="KAG5628864.1"/>
    <property type="molecule type" value="Genomic_DNA"/>
</dbReference>
<evidence type="ECO:0000256" key="13">
    <source>
        <dbReference type="ARBA" id="ARBA00049132"/>
    </source>
</evidence>
<evidence type="ECO:0000256" key="10">
    <source>
        <dbReference type="ARBA" id="ARBA00042087"/>
    </source>
</evidence>
<dbReference type="EC" id="1.1.1.219" evidence="8"/>
<evidence type="ECO:0000256" key="6">
    <source>
        <dbReference type="ARBA" id="ARBA00037100"/>
    </source>
</evidence>
<comment type="function">
    <text evidence="6">Bifunctional enzyme involved in flavonoid metabolism.</text>
</comment>
<comment type="catalytic activity">
    <reaction evidence="12">
        <text>(2S)-flavan-4-ol + NADP(+) = (2S)-flavanone + NADPH + H(+)</text>
        <dbReference type="Rhea" id="RHEA:11228"/>
        <dbReference type="ChEBI" id="CHEBI:15378"/>
        <dbReference type="ChEBI" id="CHEBI:15605"/>
        <dbReference type="ChEBI" id="CHEBI:15606"/>
        <dbReference type="ChEBI" id="CHEBI:57783"/>
        <dbReference type="ChEBI" id="CHEBI:58349"/>
        <dbReference type="EC" id="1.1.1.234"/>
    </reaction>
</comment>
<evidence type="ECO:0000256" key="5">
    <source>
        <dbReference type="ARBA" id="ARBA00023445"/>
    </source>
</evidence>
<dbReference type="Gene3D" id="3.40.50.720">
    <property type="entry name" value="NAD(P)-binding Rossmann-like Domain"/>
    <property type="match status" value="3"/>
</dbReference>
<reference evidence="15 16" key="1">
    <citation type="submission" date="2020-09" db="EMBL/GenBank/DDBJ databases">
        <title>De no assembly of potato wild relative species, Solanum commersonii.</title>
        <authorList>
            <person name="Cho K."/>
        </authorList>
    </citation>
    <scope>NUCLEOTIDE SEQUENCE [LARGE SCALE GENOMIC DNA]</scope>
    <source>
        <strain evidence="15">LZ3.2</strain>
        <tissue evidence="15">Leaf</tissue>
    </source>
</reference>
<dbReference type="PANTHER" id="PTHR10366">
    <property type="entry name" value="NAD DEPENDENT EPIMERASE/DEHYDRATASE"/>
    <property type="match status" value="1"/>
</dbReference>
<dbReference type="GO" id="GO:0009813">
    <property type="term" value="P:flavonoid biosynthetic process"/>
    <property type="evidence" value="ECO:0007669"/>
    <property type="project" value="UniProtKB-KW"/>
</dbReference>
<evidence type="ECO:0000256" key="7">
    <source>
        <dbReference type="ARBA" id="ARBA00039055"/>
    </source>
</evidence>
<evidence type="ECO:0000256" key="12">
    <source>
        <dbReference type="ARBA" id="ARBA00048870"/>
    </source>
</evidence>
<keyword evidence="4" id="KW-0284">Flavonoid biosynthesis</keyword>
<proteinExistence type="inferred from homology"/>
<name>A0A9J6AWK9_SOLCO</name>
<keyword evidence="3" id="KW-0560">Oxidoreductase</keyword>
<dbReference type="PANTHER" id="PTHR10366:SF852">
    <property type="entry name" value="CINNAMOYL-COA REDUCTASE CAD2"/>
    <property type="match status" value="1"/>
</dbReference>
<evidence type="ECO:0000313" key="16">
    <source>
        <dbReference type="Proteomes" id="UP000824120"/>
    </source>
</evidence>
<comment type="caution">
    <text evidence="15">The sequence shown here is derived from an EMBL/GenBank/DDBJ whole genome shotgun (WGS) entry which is preliminary data.</text>
</comment>
<evidence type="ECO:0000256" key="4">
    <source>
        <dbReference type="ARBA" id="ARBA00023241"/>
    </source>
</evidence>
<evidence type="ECO:0000256" key="11">
    <source>
        <dbReference type="ARBA" id="ARBA00042831"/>
    </source>
</evidence>
<feature type="domain" description="NAD-dependent epimerase/dehydratase" evidence="14">
    <location>
        <begin position="6"/>
        <end position="244"/>
    </location>
</feature>
<evidence type="ECO:0000256" key="2">
    <source>
        <dbReference type="ARBA" id="ARBA00022857"/>
    </source>
</evidence>
<evidence type="ECO:0000259" key="14">
    <source>
        <dbReference type="Pfam" id="PF01370"/>
    </source>
</evidence>
<dbReference type="OrthoDB" id="2735536at2759"/>
<sequence length="804" mass="89115">MATKTVCVTGASGYIASWLVKFLLQRGYTVKATVRDPNDKKKTEHLTSLDGAKERLHLFKANLLEEGSFDAVVEGCEGVFHTASPFYHGVKDPQAELIDPALKGTLNVLESVAKTPSVRRVVLTSSVAAVAFNGKPRTPEVVVDETWWSDPDFCRESQLWYVLSKTLAEDAAWKFVKEKAFDMVTINPAMVIGSLLQPTLNTSAAAILQLLNGSETYPNSTLGWVNVKDVALAHILAFENPSANGRYLMVESVAHYSEIVKILRELYPTMKLPEKCADDKPFTPTYQVNVERAKRLGIEFIPLAESLKETAESLKEKNQEGKTVCVTGASGFIASWLVKLLLHRGYTVKASVRDPNDPKKTDHLTSLDGAKERLHLFKASLLEEGSFDAVVDGCEGVFHTASPCYFEVKDPQAEMIDPALKGTLNVLESVAKTPSVRRVVLTSSVAAVAFNGKPTTPEVVVDETWWSDPDFCRESQLWYILSKTLAEDAAWKFVKEKAFDMVTINPAMVIGSLLQPTLNKTCAAILELLNGSKTYPNTTSGWVNVKDVALAHILAFENPSANGRYIMVESVAHYSECVDDKPFPPKYQFNIEKAKILGVEFTPLAKSIKETAEIAFNGKPRTPEVVVDETWWSDPDFCRESQLWYVLSKTLAEDAAWKFVKEKGFDMVTINPAMVIGSLLQPTLNTSAAAILQLLNGSETYPNSTLGWVNVKDVALAHILAFENPSANGRYLMVESVAHYSEIVKILRELYPTMKLPEKCADDKPFTPTYQVNVERAKKLGIEFIPLAESLKETAESLKEKKFY</sequence>
<comment type="catalytic activity">
    <reaction evidence="13">
        <text>a (2R,3S,4S)-leucoanthocyanidin + NADP(+) = a (2R,3R)-dihydroflavonol + NADPH + H(+)</text>
        <dbReference type="Rhea" id="RHEA:54444"/>
        <dbReference type="ChEBI" id="CHEBI:15378"/>
        <dbReference type="ChEBI" id="CHEBI:57783"/>
        <dbReference type="ChEBI" id="CHEBI:58349"/>
        <dbReference type="ChEBI" id="CHEBI:138176"/>
        <dbReference type="ChEBI" id="CHEBI:138188"/>
        <dbReference type="EC" id="1.1.1.219"/>
    </reaction>
</comment>
<evidence type="ECO:0000313" key="15">
    <source>
        <dbReference type="EMBL" id="KAG5628864.1"/>
    </source>
</evidence>
<dbReference type="AlphaFoldDB" id="A0A9J6AWK9"/>
<keyword evidence="2" id="KW-0521">NADP</keyword>
<accession>A0A9J6AWK9</accession>
<dbReference type="GO" id="GO:0045552">
    <property type="term" value="F:dihydroflavanol 4-reductase activity"/>
    <property type="evidence" value="ECO:0007669"/>
    <property type="project" value="UniProtKB-EC"/>
</dbReference>
<feature type="domain" description="NAD-dependent epimerase/dehydratase" evidence="14">
    <location>
        <begin position="324"/>
        <end position="562"/>
    </location>
</feature>
<protein>
    <recommendedName>
        <fullName evidence="9">Dihydroflavonol 4-reductase</fullName>
        <ecNumber evidence="8">1.1.1.219</ecNumber>
        <ecNumber evidence="7">1.1.1.234</ecNumber>
    </recommendedName>
    <alternativeName>
        <fullName evidence="11">Dihydrokaempferol 4-reductase</fullName>
    </alternativeName>
    <alternativeName>
        <fullName evidence="10">Flavanone 4-reductase</fullName>
    </alternativeName>
</protein>
<evidence type="ECO:0000256" key="1">
    <source>
        <dbReference type="ARBA" id="ARBA00004935"/>
    </source>
</evidence>